<sequence>MQPATTEPAGSTSGAPDRVDPRTQRSVAALREAVLALAAQQEPSAILVTDLVKAAGVSRKTFYNHAVTPVELLIRVLTDELDAARDRAEAQFSMAADDLASAVRRRLTGILQHVSDRRAVYLSPAGDRLSPELFQMLSSRFRNAVELSIAESYRVAPVVSGFDDAAHRAAAIEMSASFVGHAYAGAIQAWLQHPEVGEVDFVLDLIWAALPAWMTERPSSGSGFGRVES</sequence>
<keyword evidence="1 2" id="KW-0238">DNA-binding</keyword>
<dbReference type="Gene3D" id="1.10.357.10">
    <property type="entry name" value="Tetracycline Repressor, domain 2"/>
    <property type="match status" value="1"/>
</dbReference>
<dbReference type="PROSITE" id="PS50977">
    <property type="entry name" value="HTH_TETR_2"/>
    <property type="match status" value="1"/>
</dbReference>
<gene>
    <name evidence="5" type="ORF">GCM10025780_15770</name>
</gene>
<feature type="domain" description="HTH tetR-type" evidence="4">
    <location>
        <begin position="24"/>
        <end position="84"/>
    </location>
</feature>
<proteinExistence type="predicted"/>
<name>A0ABP8VUI5_9MICO</name>
<comment type="caution">
    <text evidence="5">The sequence shown here is derived from an EMBL/GenBank/DDBJ whole genome shotgun (WGS) entry which is preliminary data.</text>
</comment>
<keyword evidence="6" id="KW-1185">Reference proteome</keyword>
<dbReference type="Proteomes" id="UP001501295">
    <property type="component" value="Unassembled WGS sequence"/>
</dbReference>
<dbReference type="EMBL" id="BAABLM010000002">
    <property type="protein sequence ID" value="GAA4672418.1"/>
    <property type="molecule type" value="Genomic_DNA"/>
</dbReference>
<dbReference type="RefSeq" id="WP_345375136.1">
    <property type="nucleotide sequence ID" value="NZ_BAABLM010000002.1"/>
</dbReference>
<organism evidence="5 6">
    <name type="scientific">Frondihabitans cladoniiphilus</name>
    <dbReference type="NCBI Taxonomy" id="715785"/>
    <lineage>
        <taxon>Bacteria</taxon>
        <taxon>Bacillati</taxon>
        <taxon>Actinomycetota</taxon>
        <taxon>Actinomycetes</taxon>
        <taxon>Micrococcales</taxon>
        <taxon>Microbacteriaceae</taxon>
        <taxon>Frondihabitans</taxon>
    </lineage>
</organism>
<evidence type="ECO:0000256" key="3">
    <source>
        <dbReference type="SAM" id="MobiDB-lite"/>
    </source>
</evidence>
<protein>
    <recommendedName>
        <fullName evidence="4">HTH tetR-type domain-containing protein</fullName>
    </recommendedName>
</protein>
<dbReference type="InterPro" id="IPR009057">
    <property type="entry name" value="Homeodomain-like_sf"/>
</dbReference>
<evidence type="ECO:0000313" key="5">
    <source>
        <dbReference type="EMBL" id="GAA4672418.1"/>
    </source>
</evidence>
<dbReference type="InterPro" id="IPR001647">
    <property type="entry name" value="HTH_TetR"/>
</dbReference>
<feature type="compositionally biased region" description="Polar residues" evidence="3">
    <location>
        <begin position="1"/>
        <end position="14"/>
    </location>
</feature>
<evidence type="ECO:0000256" key="1">
    <source>
        <dbReference type="ARBA" id="ARBA00023125"/>
    </source>
</evidence>
<reference evidence="6" key="1">
    <citation type="journal article" date="2019" name="Int. J. Syst. Evol. Microbiol.">
        <title>The Global Catalogue of Microorganisms (GCM) 10K type strain sequencing project: providing services to taxonomists for standard genome sequencing and annotation.</title>
        <authorList>
            <consortium name="The Broad Institute Genomics Platform"/>
            <consortium name="The Broad Institute Genome Sequencing Center for Infectious Disease"/>
            <person name="Wu L."/>
            <person name="Ma J."/>
        </authorList>
    </citation>
    <scope>NUCLEOTIDE SEQUENCE [LARGE SCALE GENOMIC DNA]</scope>
    <source>
        <strain evidence="6">JCM 18956</strain>
    </source>
</reference>
<dbReference type="SUPFAM" id="SSF46689">
    <property type="entry name" value="Homeodomain-like"/>
    <property type="match status" value="1"/>
</dbReference>
<feature type="region of interest" description="Disordered" evidence="3">
    <location>
        <begin position="1"/>
        <end position="23"/>
    </location>
</feature>
<evidence type="ECO:0000259" key="4">
    <source>
        <dbReference type="PROSITE" id="PS50977"/>
    </source>
</evidence>
<evidence type="ECO:0000313" key="6">
    <source>
        <dbReference type="Proteomes" id="UP001501295"/>
    </source>
</evidence>
<accession>A0ABP8VUI5</accession>
<feature type="DNA-binding region" description="H-T-H motif" evidence="2">
    <location>
        <begin position="47"/>
        <end position="66"/>
    </location>
</feature>
<evidence type="ECO:0000256" key="2">
    <source>
        <dbReference type="PROSITE-ProRule" id="PRU00335"/>
    </source>
</evidence>